<sequence length="44" mass="4606">MLKLNVVLRDDGTPEVSGALCGSLEILGDETSYTKNDIPAALSV</sequence>
<evidence type="ECO:0000313" key="1">
    <source>
        <dbReference type="EMBL" id="CAA9430686.1"/>
    </source>
</evidence>
<organism evidence="1">
    <name type="scientific">uncultured Rubrobacteraceae bacterium</name>
    <dbReference type="NCBI Taxonomy" id="349277"/>
    <lineage>
        <taxon>Bacteria</taxon>
        <taxon>Bacillati</taxon>
        <taxon>Actinomycetota</taxon>
        <taxon>Rubrobacteria</taxon>
        <taxon>Rubrobacterales</taxon>
        <taxon>Rubrobacteraceae</taxon>
        <taxon>environmental samples</taxon>
    </lineage>
</organism>
<accession>A0A6J4Q888</accession>
<dbReference type="AlphaFoldDB" id="A0A6J4Q888"/>
<name>A0A6J4Q888_9ACTN</name>
<reference evidence="1" key="1">
    <citation type="submission" date="2020-02" db="EMBL/GenBank/DDBJ databases">
        <authorList>
            <person name="Meier V. D."/>
        </authorList>
    </citation>
    <scope>NUCLEOTIDE SEQUENCE</scope>
    <source>
        <strain evidence="1">AVDCRST_MAG01</strain>
    </source>
</reference>
<proteinExistence type="predicted"/>
<protein>
    <submittedName>
        <fullName evidence="1">Uncharacterized protein</fullName>
    </submittedName>
</protein>
<gene>
    <name evidence="1" type="ORF">AVDCRST_MAG01-01-2906</name>
</gene>
<dbReference type="EMBL" id="CADCUW010000385">
    <property type="protein sequence ID" value="CAA9430686.1"/>
    <property type="molecule type" value="Genomic_DNA"/>
</dbReference>